<keyword evidence="3" id="KW-1185">Reference proteome</keyword>
<sequence length="72" mass="8400">MDFTVKCSDGESLNVPHYAVNYCFFFQQIAKTQKQGFWTNTNSNITETEYGNKNEVDYSKESDHFDQSQKNT</sequence>
<accession>A0ABR2IIS3</accession>
<evidence type="ECO:0000313" key="3">
    <source>
        <dbReference type="Proteomes" id="UP001470230"/>
    </source>
</evidence>
<dbReference type="Proteomes" id="UP001470230">
    <property type="component" value="Unassembled WGS sequence"/>
</dbReference>
<dbReference type="EMBL" id="JAPFFF010000017">
    <property type="protein sequence ID" value="KAK8863492.1"/>
    <property type="molecule type" value="Genomic_DNA"/>
</dbReference>
<name>A0ABR2IIS3_9EUKA</name>
<evidence type="ECO:0000313" key="2">
    <source>
        <dbReference type="EMBL" id="KAK8863492.1"/>
    </source>
</evidence>
<reference evidence="2 3" key="1">
    <citation type="submission" date="2024-04" db="EMBL/GenBank/DDBJ databases">
        <title>Tritrichomonas musculus Genome.</title>
        <authorList>
            <person name="Alves-Ferreira E."/>
            <person name="Grigg M."/>
            <person name="Lorenzi H."/>
            <person name="Galac M."/>
        </authorList>
    </citation>
    <scope>NUCLEOTIDE SEQUENCE [LARGE SCALE GENOMIC DNA]</scope>
    <source>
        <strain evidence="2 3">EAF2021</strain>
    </source>
</reference>
<evidence type="ECO:0000256" key="1">
    <source>
        <dbReference type="SAM" id="MobiDB-lite"/>
    </source>
</evidence>
<protein>
    <submittedName>
        <fullName evidence="2">Uncharacterized protein</fullName>
    </submittedName>
</protein>
<gene>
    <name evidence="2" type="ORF">M9Y10_011176</name>
</gene>
<proteinExistence type="predicted"/>
<comment type="caution">
    <text evidence="2">The sequence shown here is derived from an EMBL/GenBank/DDBJ whole genome shotgun (WGS) entry which is preliminary data.</text>
</comment>
<feature type="region of interest" description="Disordered" evidence="1">
    <location>
        <begin position="50"/>
        <end position="72"/>
    </location>
</feature>
<organism evidence="2 3">
    <name type="scientific">Tritrichomonas musculus</name>
    <dbReference type="NCBI Taxonomy" id="1915356"/>
    <lineage>
        <taxon>Eukaryota</taxon>
        <taxon>Metamonada</taxon>
        <taxon>Parabasalia</taxon>
        <taxon>Tritrichomonadida</taxon>
        <taxon>Tritrichomonadidae</taxon>
        <taxon>Tritrichomonas</taxon>
    </lineage>
</organism>